<dbReference type="EMBL" id="JACKXD010000009">
    <property type="protein sequence ID" value="MBB6647944.1"/>
    <property type="molecule type" value="Genomic_DNA"/>
</dbReference>
<protein>
    <submittedName>
        <fullName evidence="3">AMP-binding protein</fullName>
    </submittedName>
</protein>
<sequence length="262" mass="27187">MSPAHDADSEPDPDGDYPLPCLDADTLGDAAARERRTSGTALRARGSGRTYSYRDFVTTSYKAGNVLRHLGVRPGDEIQVASEHVPEPVLTFYGAAQLGAVTRFDTGVEGTPPRVAVAPATRESAFDLPPGHHLAVYGDPPTDPSVTHWEAEVWSENPAVHPVAVEGSDPLFAAEGRTYTHDEVVTAAADVVADAGIDPGSAVVLRGPLTDPAVVIAGVVAPILAGATVVLPDGRAEIAAEGAPIAVDGEPRRVSLGDRDVP</sequence>
<accession>A0A7J9SLV6</accession>
<dbReference type="Pfam" id="PF00501">
    <property type="entry name" value="AMP-binding"/>
    <property type="match status" value="1"/>
</dbReference>
<dbReference type="InterPro" id="IPR042099">
    <property type="entry name" value="ANL_N_sf"/>
</dbReference>
<dbReference type="Proteomes" id="UP000546257">
    <property type="component" value="Unassembled WGS sequence"/>
</dbReference>
<evidence type="ECO:0000259" key="2">
    <source>
        <dbReference type="Pfam" id="PF00501"/>
    </source>
</evidence>
<dbReference type="AlphaFoldDB" id="A0A7J9SLV6"/>
<feature type="region of interest" description="Disordered" evidence="1">
    <location>
        <begin position="1"/>
        <end position="24"/>
    </location>
</feature>
<name>A0A7J9SLV6_9EURY</name>
<comment type="caution">
    <text evidence="3">The sequence shown here is derived from an EMBL/GenBank/DDBJ whole genome shotgun (WGS) entry which is preliminary data.</text>
</comment>
<evidence type="ECO:0000256" key="1">
    <source>
        <dbReference type="SAM" id="MobiDB-lite"/>
    </source>
</evidence>
<gene>
    <name evidence="3" type="ORF">H5V44_16930</name>
</gene>
<dbReference type="InterPro" id="IPR000873">
    <property type="entry name" value="AMP-dep_synth/lig_dom"/>
</dbReference>
<dbReference type="SUPFAM" id="SSF56801">
    <property type="entry name" value="Acetyl-CoA synthetase-like"/>
    <property type="match status" value="1"/>
</dbReference>
<dbReference type="Gene3D" id="3.40.50.12780">
    <property type="entry name" value="N-terminal domain of ligase-like"/>
    <property type="match status" value="1"/>
</dbReference>
<reference evidence="3 4" key="1">
    <citation type="submission" date="2020-08" db="EMBL/GenBank/DDBJ databases">
        <authorList>
            <person name="Seo M.-J."/>
        </authorList>
    </citation>
    <scope>NUCLEOTIDE SEQUENCE [LARGE SCALE GENOMIC DNA]</scope>
    <source>
        <strain evidence="3 4">MBLA0160</strain>
    </source>
</reference>
<feature type="domain" description="AMP-dependent synthetase/ligase" evidence="2">
    <location>
        <begin position="36"/>
        <end position="102"/>
    </location>
</feature>
<proteinExistence type="predicted"/>
<organism evidence="3 4">
    <name type="scientific">Halobellus ruber</name>
    <dbReference type="NCBI Taxonomy" id="2761102"/>
    <lineage>
        <taxon>Archaea</taxon>
        <taxon>Methanobacteriati</taxon>
        <taxon>Methanobacteriota</taxon>
        <taxon>Stenosarchaea group</taxon>
        <taxon>Halobacteria</taxon>
        <taxon>Halobacteriales</taxon>
        <taxon>Haloferacaceae</taxon>
        <taxon>Halobellus</taxon>
    </lineage>
</organism>
<evidence type="ECO:0000313" key="3">
    <source>
        <dbReference type="EMBL" id="MBB6647944.1"/>
    </source>
</evidence>
<evidence type="ECO:0000313" key="4">
    <source>
        <dbReference type="Proteomes" id="UP000546257"/>
    </source>
</evidence>
<dbReference type="RefSeq" id="WP_185194317.1">
    <property type="nucleotide sequence ID" value="NZ_JACKXD010000009.1"/>
</dbReference>
<keyword evidence="4" id="KW-1185">Reference proteome</keyword>